<dbReference type="AlphaFoldDB" id="A0A291LZL3"/>
<dbReference type="KEGG" id="cmag:CBW24_07985"/>
<sequence length="181" mass="19826">MNAETEVALDTLHQAILDHIAAAYPALATVSDYPEERRHLPLPACLVELAEMDGVPDLDPGTGQLAVMTRWEARLIIGWRTASAAREIRRLAGALGVTIHQQRWGLPVGPAEVLGMTPDAFEPQLDQFVVWRVDWQQVVHLGESVWTPDGSLVPSEILYSTAPEIGPVHEEAYAPIDEVAP</sequence>
<name>A0A291LZL3_9RHOB</name>
<proteinExistence type="predicted"/>
<reference evidence="1 2" key="1">
    <citation type="submission" date="2017-05" db="EMBL/GenBank/DDBJ databases">
        <title>Comparative genomic and metabolic analysis of manganese-oxidizing mechanisms in Celeribater manganoxidans DY25T: its adaption to the environment of polymetallic nodule.</title>
        <authorList>
            <person name="Wang X."/>
        </authorList>
    </citation>
    <scope>NUCLEOTIDE SEQUENCE [LARGE SCALE GENOMIC DNA]</scope>
    <source>
        <strain evidence="1 2">DY25</strain>
    </source>
</reference>
<dbReference type="RefSeq" id="WP_097373252.1">
    <property type="nucleotide sequence ID" value="NZ_CP021404.1"/>
</dbReference>
<accession>A0A291LZL3</accession>
<dbReference type="Proteomes" id="UP000219050">
    <property type="component" value="Chromosome"/>
</dbReference>
<dbReference type="EMBL" id="CP021404">
    <property type="protein sequence ID" value="ATI41948.1"/>
    <property type="molecule type" value="Genomic_DNA"/>
</dbReference>
<evidence type="ECO:0000313" key="1">
    <source>
        <dbReference type="EMBL" id="ATI41948.1"/>
    </source>
</evidence>
<protein>
    <submittedName>
        <fullName evidence="1">Uncharacterized protein</fullName>
    </submittedName>
</protein>
<gene>
    <name evidence="1" type="ORF">CBW24_07985</name>
</gene>
<keyword evidence="2" id="KW-1185">Reference proteome</keyword>
<organism evidence="1 2">
    <name type="scientific">Pacificitalea manganoxidans</name>
    <dbReference type="NCBI Taxonomy" id="1411902"/>
    <lineage>
        <taxon>Bacteria</taxon>
        <taxon>Pseudomonadati</taxon>
        <taxon>Pseudomonadota</taxon>
        <taxon>Alphaproteobacteria</taxon>
        <taxon>Rhodobacterales</taxon>
        <taxon>Paracoccaceae</taxon>
        <taxon>Pacificitalea</taxon>
    </lineage>
</organism>
<dbReference type="OrthoDB" id="5464992at2"/>
<evidence type="ECO:0000313" key="2">
    <source>
        <dbReference type="Proteomes" id="UP000219050"/>
    </source>
</evidence>